<dbReference type="InterPro" id="IPR011989">
    <property type="entry name" value="ARM-like"/>
</dbReference>
<keyword evidence="6 9" id="KW-0539">Nucleus</keyword>
<feature type="domain" description="Exportin-1/Importin-beta-like" evidence="10">
    <location>
        <begin position="91"/>
        <end position="269"/>
    </location>
</feature>
<dbReference type="GO" id="GO:0071528">
    <property type="term" value="P:tRNA re-export from nucleus"/>
    <property type="evidence" value="ECO:0007669"/>
    <property type="project" value="UniProtKB-UniRule"/>
</dbReference>
<dbReference type="InterPro" id="IPR040017">
    <property type="entry name" value="XPOT"/>
</dbReference>
<dbReference type="PANTHER" id="PTHR15952">
    <property type="entry name" value="EXPORTIN-T/LOS1"/>
    <property type="match status" value="1"/>
</dbReference>
<evidence type="ECO:0000256" key="2">
    <source>
        <dbReference type="ARBA" id="ARBA00018928"/>
    </source>
</evidence>
<evidence type="ECO:0000256" key="8">
    <source>
        <dbReference type="ARBA" id="ARBA00032199"/>
    </source>
</evidence>
<keyword evidence="3 9" id="KW-0963">Cytoplasm</keyword>
<dbReference type="VEuPathDB" id="CryptoDB:GNI_083640"/>
<evidence type="ECO:0000259" key="10">
    <source>
        <dbReference type="Pfam" id="PF08389"/>
    </source>
</evidence>
<protein>
    <recommendedName>
        <fullName evidence="2 9">Exportin-T</fullName>
    </recommendedName>
    <alternativeName>
        <fullName evidence="7 9">Exportin(tRNA)</fullName>
    </alternativeName>
    <alternativeName>
        <fullName evidence="8 9">tRNA exportin</fullName>
    </alternativeName>
</protein>
<comment type="subcellular location">
    <subcellularLocation>
        <location evidence="1 9">Cytoplasm</location>
    </subcellularLocation>
    <subcellularLocation>
        <location evidence="9">Nucleus</location>
    </subcellularLocation>
    <text evidence="9">Shuttles between the nucleus and the cytoplasm.</text>
</comment>
<dbReference type="GO" id="GO:0031267">
    <property type="term" value="F:small GTPase binding"/>
    <property type="evidence" value="ECO:0007669"/>
    <property type="project" value="InterPro"/>
</dbReference>
<reference evidence="11" key="1">
    <citation type="submission" date="2013-12" db="EMBL/GenBank/DDBJ databases">
        <authorList>
            <person name="Omoto C.K."/>
            <person name="Sibley D."/>
            <person name="Venepally P."/>
            <person name="Hadjithomas M."/>
            <person name="Karamycheva S."/>
            <person name="Brunk B."/>
            <person name="Roos D."/>
            <person name="Caler E."/>
            <person name="Lorenzi H."/>
        </authorList>
    </citation>
    <scope>NUCLEOTIDE SEQUENCE</scope>
</reference>
<dbReference type="GO" id="GO:0005643">
    <property type="term" value="C:nuclear pore"/>
    <property type="evidence" value="ECO:0007669"/>
    <property type="project" value="TreeGrafter"/>
</dbReference>
<evidence type="ECO:0000256" key="6">
    <source>
        <dbReference type="ARBA" id="ARBA00023242"/>
    </source>
</evidence>
<keyword evidence="4 9" id="KW-0820">tRNA-binding</keyword>
<dbReference type="RefSeq" id="XP_011134086.1">
    <property type="nucleotide sequence ID" value="XM_011135784.1"/>
</dbReference>
<comment type="caution">
    <text evidence="11">The sequence shown here is derived from an EMBL/GenBank/DDBJ whole genome shotgun (WGS) entry which is preliminary data.</text>
</comment>
<dbReference type="GeneID" id="22913008"/>
<dbReference type="SUPFAM" id="SSF48371">
    <property type="entry name" value="ARM repeat"/>
    <property type="match status" value="1"/>
</dbReference>
<keyword evidence="12" id="KW-1185">Reference proteome</keyword>
<dbReference type="GO" id="GO:0016363">
    <property type="term" value="C:nuclear matrix"/>
    <property type="evidence" value="ECO:0007669"/>
    <property type="project" value="TreeGrafter"/>
</dbReference>
<dbReference type="Pfam" id="PF08389">
    <property type="entry name" value="Xpo1"/>
    <property type="match status" value="1"/>
</dbReference>
<dbReference type="InterPro" id="IPR016024">
    <property type="entry name" value="ARM-type_fold"/>
</dbReference>
<dbReference type="GO" id="GO:0000049">
    <property type="term" value="F:tRNA binding"/>
    <property type="evidence" value="ECO:0007669"/>
    <property type="project" value="UniProtKB-UniRule"/>
</dbReference>
<evidence type="ECO:0000313" key="12">
    <source>
        <dbReference type="Proteomes" id="UP000019763"/>
    </source>
</evidence>
<organism evidence="11 12">
    <name type="scientific">Gregarina niphandrodes</name>
    <name type="common">Septate eugregarine</name>
    <dbReference type="NCBI Taxonomy" id="110365"/>
    <lineage>
        <taxon>Eukaryota</taxon>
        <taxon>Sar</taxon>
        <taxon>Alveolata</taxon>
        <taxon>Apicomplexa</taxon>
        <taxon>Conoidasida</taxon>
        <taxon>Gregarinasina</taxon>
        <taxon>Eugregarinorida</taxon>
        <taxon>Gregarinidae</taxon>
        <taxon>Gregarina</taxon>
    </lineage>
</organism>
<dbReference type="InterPro" id="IPR013598">
    <property type="entry name" value="Exportin-1/Importin-b-like"/>
</dbReference>
<gene>
    <name evidence="11" type="ORF">GNI_083640</name>
</gene>
<dbReference type="GO" id="GO:0005737">
    <property type="term" value="C:cytoplasm"/>
    <property type="evidence" value="ECO:0007669"/>
    <property type="project" value="UniProtKB-SubCell"/>
</dbReference>
<evidence type="ECO:0000256" key="1">
    <source>
        <dbReference type="ARBA" id="ARBA00004496"/>
    </source>
</evidence>
<evidence type="ECO:0000313" key="11">
    <source>
        <dbReference type="EMBL" id="EZG65387.1"/>
    </source>
</evidence>
<evidence type="ECO:0000256" key="3">
    <source>
        <dbReference type="ARBA" id="ARBA00022490"/>
    </source>
</evidence>
<comment type="similarity">
    <text evidence="9">Belongs to the exportin family.</text>
</comment>
<accession>A0A023B641</accession>
<sequence>MLWTWFVELSESLFGAGGEARDLSGRELCVSRQHEIRFWCLQCCEKQILRIGNQPADLATKRQIADGLLHTYFEKLLPCARETSGRVEEDHVISRAVSVYVALVGADYPQSQPGLFQDFIQLITDSHKAYSQLSDDAGVKSPAGLRLLTLCELFLKVLSQLDANFIRNELNSRSKEELDRAGVIKDCMREKSAHGNSVVEMVMMLLSSIVCGDLFSLEPRLAEVVGGSGSIDDLGWWIKLSCSALQVFGQLCVWVDIALLQEQRLRMFLELALDNKFGLVCCQSSIEAIHALGYKRMHYWAQFALYQRYGMIPLLLKSSKLFTLSKDFGIAYAQALNTVGLELTENIGFISKDILNGGISGTVVIDGLHHDQVNQMLQVGMTAEPSLEEQMKMEAMTLNDITTLMKISLEMFGGQNLQIAERIAPFIKDAVRIYRQRKNNVLGREVAAGVLQACYARVIIPFNLTNDHITHNLEQLDSEELVEDDGSEISEFIVCRKTAMQVFYKGFMLAVDLSVALEFVEHLTAKNDCTLQEYEAMLRLLACAWDCDAEFQHERIEVKTSLSLLFQKIASKILGQRPPAVPGKSIIPVPLIVSVLECVSRVVRREEPQVGDIFREFLESIVLPSLDCGSRRLFASFVRELLRAAKRQELIKWLGVNWITKLLNSGLLRTAPLDVGIPVDRVVRFEEDLGSSSNLYDPNNLVKVDEQIKLYEIVSCWIPVVSIDVCRALVQSIGSQNLVPIQPGTMSVYDQNRVLEYAQRQLRCFAGLLKKVNYNGELTQHVLQLTCGMYKTYLGYPLVSLASIPVFRRVCKTQEQMWMACSLVCESLPTVVVDGRRKASGAALRQLCQFFQSLIMGTTKSPATYIFMAPAGNPQSDICLILHVMQAATSVWREMYRSSGVSGMTDKDDSHLAESAETFGAILDIYIRLSDQMPLVTLLCWIGSDEYSLTYLLGSAAEVVGMPTKELANLCQFETNFVKQTLTHSLDPCVEFASCVLKSANPPLRLPAPLRAKLEAAANEGKLSKEALYSTLGKMDPPLFIENMIRYVIMTPETAVDRLHRNRILEHITELLRAILQNQTANACWRPQLSKLFDGELLNIIAETSDKNIAAQTLTAWLIKSCK</sequence>
<dbReference type="PANTHER" id="PTHR15952:SF11">
    <property type="entry name" value="EXPORTIN-T"/>
    <property type="match status" value="1"/>
</dbReference>
<dbReference type="AlphaFoldDB" id="A0A023B641"/>
<proteinExistence type="inferred from homology"/>
<evidence type="ECO:0000256" key="4">
    <source>
        <dbReference type="ARBA" id="ARBA00022555"/>
    </source>
</evidence>
<evidence type="ECO:0000256" key="9">
    <source>
        <dbReference type="RuleBase" id="RU366037"/>
    </source>
</evidence>
<comment type="function">
    <text evidence="9">tRNA nucleus export receptor which facilitates tRNA translocation across the nuclear pore complex.</text>
</comment>
<dbReference type="Proteomes" id="UP000019763">
    <property type="component" value="Unassembled WGS sequence"/>
</dbReference>
<keyword evidence="9" id="KW-0813">Transport</keyword>
<evidence type="ECO:0000256" key="7">
    <source>
        <dbReference type="ARBA" id="ARBA00029784"/>
    </source>
</evidence>
<dbReference type="Gene3D" id="1.25.10.10">
    <property type="entry name" value="Leucine-rich Repeat Variant"/>
    <property type="match status" value="1"/>
</dbReference>
<name>A0A023B641_GRENI</name>
<evidence type="ECO:0000256" key="5">
    <source>
        <dbReference type="ARBA" id="ARBA00022884"/>
    </source>
</evidence>
<dbReference type="EMBL" id="AFNH02000628">
    <property type="protein sequence ID" value="EZG65387.1"/>
    <property type="molecule type" value="Genomic_DNA"/>
</dbReference>
<keyword evidence="5 9" id="KW-0694">RNA-binding</keyword>